<sequence length="95" mass="10432">MVNQNVNGAYRTRSYTAITLLASKYEHNGNGFIFVGKDLSALTGTSLPTAYKRLGELERWGLVTRTLVTNGSAKNSYYVYTLTVDTVAIRAVAHV</sequence>
<dbReference type="Gene3D" id="1.10.10.10">
    <property type="entry name" value="Winged helix-like DNA-binding domain superfamily/Winged helix DNA-binding domain"/>
    <property type="match status" value="1"/>
</dbReference>
<gene>
    <name evidence="1" type="ORF">GCM10007304_30320</name>
</gene>
<reference evidence="1" key="2">
    <citation type="submission" date="2020-09" db="EMBL/GenBank/DDBJ databases">
        <authorList>
            <person name="Sun Q."/>
            <person name="Sedlacek I."/>
        </authorList>
    </citation>
    <scope>NUCLEOTIDE SEQUENCE</scope>
    <source>
        <strain evidence="1">CCM 7905</strain>
    </source>
</reference>
<dbReference type="AlphaFoldDB" id="A0A917FYH2"/>
<evidence type="ECO:0008006" key="3">
    <source>
        <dbReference type="Google" id="ProtNLM"/>
    </source>
</evidence>
<name>A0A917FYH2_9NOCA</name>
<reference evidence="1" key="1">
    <citation type="journal article" date="2014" name="Int. J. Syst. Evol. Microbiol.">
        <title>Complete genome sequence of Corynebacterium casei LMG S-19264T (=DSM 44701T), isolated from a smear-ripened cheese.</title>
        <authorList>
            <consortium name="US DOE Joint Genome Institute (JGI-PGF)"/>
            <person name="Walter F."/>
            <person name="Albersmeier A."/>
            <person name="Kalinowski J."/>
            <person name="Ruckert C."/>
        </authorList>
    </citation>
    <scope>NUCLEOTIDE SEQUENCE</scope>
    <source>
        <strain evidence="1">CCM 7905</strain>
    </source>
</reference>
<dbReference type="EMBL" id="BMCU01000003">
    <property type="protein sequence ID" value="GGG14160.1"/>
    <property type="molecule type" value="Genomic_DNA"/>
</dbReference>
<proteinExistence type="predicted"/>
<dbReference type="InterPro" id="IPR036390">
    <property type="entry name" value="WH_DNA-bd_sf"/>
</dbReference>
<comment type="caution">
    <text evidence="1">The sequence shown here is derived from an EMBL/GenBank/DDBJ whole genome shotgun (WGS) entry which is preliminary data.</text>
</comment>
<protein>
    <recommendedName>
        <fullName evidence="3">Helix-turn-helix domain-containing protein</fullName>
    </recommendedName>
</protein>
<dbReference type="SUPFAM" id="SSF46785">
    <property type="entry name" value="Winged helix' DNA-binding domain"/>
    <property type="match status" value="1"/>
</dbReference>
<keyword evidence="2" id="KW-1185">Reference proteome</keyword>
<dbReference type="Proteomes" id="UP000654257">
    <property type="component" value="Unassembled WGS sequence"/>
</dbReference>
<evidence type="ECO:0000313" key="1">
    <source>
        <dbReference type="EMBL" id="GGG14160.1"/>
    </source>
</evidence>
<dbReference type="InterPro" id="IPR036388">
    <property type="entry name" value="WH-like_DNA-bd_sf"/>
</dbReference>
<evidence type="ECO:0000313" key="2">
    <source>
        <dbReference type="Proteomes" id="UP000654257"/>
    </source>
</evidence>
<organism evidence="1 2">
    <name type="scientific">Rhodococcoides trifolii</name>
    <dbReference type="NCBI Taxonomy" id="908250"/>
    <lineage>
        <taxon>Bacteria</taxon>
        <taxon>Bacillati</taxon>
        <taxon>Actinomycetota</taxon>
        <taxon>Actinomycetes</taxon>
        <taxon>Mycobacteriales</taxon>
        <taxon>Nocardiaceae</taxon>
        <taxon>Rhodococcoides</taxon>
    </lineage>
</organism>
<accession>A0A917FYH2</accession>